<feature type="binding site" evidence="5">
    <location>
        <position position="68"/>
    </location>
    <ligand>
        <name>substrate</name>
    </ligand>
</feature>
<keyword evidence="5" id="KW-0664">Pyridoxine biosynthesis</keyword>
<proteinExistence type="inferred from homology"/>
<sequence>MKQDLRDKRKDYSQNFINFTQVSDNPMELFNIWFANAMESSKISEPYAMNLATIGVNGFPKSRIVLLREASNEGFSFYTNYESEKGKGISGNSKVCLSFFWENLEQQIIIKGIAEKLDGKNSDEYFQKRPRESQAGALVSQQSSILDFDVNLEEEVEKILSNYEGKEIPRPAYWGGYLVKPVEIEFWQGRPSRLHDRLRYLLEDGKWVKERLAP</sequence>
<dbReference type="InterPro" id="IPR019740">
    <property type="entry name" value="Pyridox_Oxase_CS"/>
</dbReference>
<feature type="binding site" evidence="5">
    <location>
        <position position="107"/>
    </location>
    <ligand>
        <name>FMN</name>
        <dbReference type="ChEBI" id="CHEBI:58210"/>
    </ligand>
</feature>
<comment type="subunit">
    <text evidence="5">Homodimer.</text>
</comment>
<organism evidence="8 9">
    <name type="scientific">Moheibacter stercoris</name>
    <dbReference type="NCBI Taxonomy" id="1628251"/>
    <lineage>
        <taxon>Bacteria</taxon>
        <taxon>Pseudomonadati</taxon>
        <taxon>Bacteroidota</taxon>
        <taxon>Flavobacteriia</taxon>
        <taxon>Flavobacteriales</taxon>
        <taxon>Weeksellaceae</taxon>
        <taxon>Moheibacter</taxon>
    </lineage>
</organism>
<keyword evidence="4 5" id="KW-0560">Oxidoreductase</keyword>
<evidence type="ECO:0000259" key="7">
    <source>
        <dbReference type="Pfam" id="PF10590"/>
    </source>
</evidence>
<dbReference type="SUPFAM" id="SSF50475">
    <property type="entry name" value="FMN-binding split barrel"/>
    <property type="match status" value="1"/>
</dbReference>
<comment type="pathway">
    <text evidence="5">Cofactor metabolism; pyridoxal 5'-phosphate salvage; pyridoxal 5'-phosphate from pyridoxamine 5'-phosphate: step 1/1.</text>
</comment>
<evidence type="ECO:0000256" key="2">
    <source>
        <dbReference type="ARBA" id="ARBA00022630"/>
    </source>
</evidence>
<dbReference type="Proteomes" id="UP001549146">
    <property type="component" value="Unassembled WGS sequence"/>
</dbReference>
<comment type="similarity">
    <text evidence="1 5">Belongs to the pyridoxamine 5'-phosphate oxidase family.</text>
</comment>
<feature type="binding site" evidence="5">
    <location>
        <begin position="63"/>
        <end position="68"/>
    </location>
    <ligand>
        <name>FMN</name>
        <dbReference type="ChEBI" id="CHEBI:58210"/>
    </ligand>
</feature>
<evidence type="ECO:0000313" key="8">
    <source>
        <dbReference type="EMBL" id="MET3732217.1"/>
    </source>
</evidence>
<dbReference type="InterPro" id="IPR011576">
    <property type="entry name" value="Pyridox_Oxase_N"/>
</dbReference>
<comment type="pathway">
    <text evidence="5">Cofactor metabolism; pyridoxal 5'-phosphate salvage; pyridoxal 5'-phosphate from pyridoxine 5'-phosphate: step 1/1.</text>
</comment>
<keyword evidence="3 5" id="KW-0288">FMN</keyword>
<comment type="catalytic activity">
    <reaction evidence="5">
        <text>pyridoxamine 5'-phosphate + O2 + H2O = pyridoxal 5'-phosphate + H2O2 + NH4(+)</text>
        <dbReference type="Rhea" id="RHEA:15817"/>
        <dbReference type="ChEBI" id="CHEBI:15377"/>
        <dbReference type="ChEBI" id="CHEBI:15379"/>
        <dbReference type="ChEBI" id="CHEBI:16240"/>
        <dbReference type="ChEBI" id="CHEBI:28938"/>
        <dbReference type="ChEBI" id="CHEBI:58451"/>
        <dbReference type="ChEBI" id="CHEBI:597326"/>
        <dbReference type="EC" id="1.4.3.5"/>
    </reaction>
</comment>
<comment type="caution">
    <text evidence="8">The sequence shown here is derived from an EMBL/GenBank/DDBJ whole genome shotgun (WGS) entry which is preliminary data.</text>
</comment>
<protein>
    <recommendedName>
        <fullName evidence="5">Pyridoxine/pyridoxamine 5'-phosphate oxidase</fullName>
        <ecNumber evidence="5">1.4.3.5</ecNumber>
    </recommendedName>
    <alternativeName>
        <fullName evidence="5">PNP/PMP oxidase</fullName>
        <shortName evidence="5">PNPOx</shortName>
    </alternativeName>
    <alternativeName>
        <fullName evidence="5">Pyridoxal 5'-phosphate synthase</fullName>
    </alternativeName>
</protein>
<comment type="catalytic activity">
    <reaction evidence="5">
        <text>pyridoxine 5'-phosphate + O2 = pyridoxal 5'-phosphate + H2O2</text>
        <dbReference type="Rhea" id="RHEA:15149"/>
        <dbReference type="ChEBI" id="CHEBI:15379"/>
        <dbReference type="ChEBI" id="CHEBI:16240"/>
        <dbReference type="ChEBI" id="CHEBI:58589"/>
        <dbReference type="ChEBI" id="CHEBI:597326"/>
        <dbReference type="EC" id="1.4.3.5"/>
    </reaction>
</comment>
<dbReference type="HAMAP" id="MF_01629">
    <property type="entry name" value="PdxH"/>
    <property type="match status" value="1"/>
</dbReference>
<feature type="binding site" evidence="5">
    <location>
        <position position="133"/>
    </location>
    <ligand>
        <name>substrate</name>
    </ligand>
</feature>
<feature type="binding site" evidence="5">
    <location>
        <position position="125"/>
    </location>
    <ligand>
        <name>substrate</name>
    </ligand>
</feature>
<feature type="binding site" evidence="5">
    <location>
        <begin position="142"/>
        <end position="143"/>
    </location>
    <ligand>
        <name>FMN</name>
        <dbReference type="ChEBI" id="CHEBI:58210"/>
    </ligand>
</feature>
<evidence type="ECO:0000256" key="1">
    <source>
        <dbReference type="ARBA" id="ARBA00007301"/>
    </source>
</evidence>
<feature type="domain" description="Pyridoxine 5'-phosphate oxidase dimerisation C-terminal" evidence="7">
    <location>
        <begin position="174"/>
        <end position="214"/>
    </location>
</feature>
<dbReference type="InterPro" id="IPR019576">
    <property type="entry name" value="Pyridoxamine_oxidase_dimer_C"/>
</dbReference>
<dbReference type="GO" id="GO:0004733">
    <property type="term" value="F:pyridoxamine phosphate oxidase activity"/>
    <property type="evidence" value="ECO:0007669"/>
    <property type="project" value="UniProtKB-EC"/>
</dbReference>
<comment type="function">
    <text evidence="5">Catalyzes the oxidation of either pyridoxine 5'-phosphate (PNP) or pyridoxamine 5'-phosphate (PMP) into pyridoxal 5'-phosphate (PLP).</text>
</comment>
<keyword evidence="9" id="KW-1185">Reference proteome</keyword>
<evidence type="ECO:0000259" key="6">
    <source>
        <dbReference type="Pfam" id="PF01243"/>
    </source>
</evidence>
<gene>
    <name evidence="5" type="primary">pdxH</name>
    <name evidence="8" type="ORF">ABID46_001804</name>
</gene>
<dbReference type="RefSeq" id="WP_354509233.1">
    <property type="nucleotide sequence ID" value="NZ_JBEPMO010000009.1"/>
</dbReference>
<dbReference type="InterPro" id="IPR012349">
    <property type="entry name" value="Split_barrel_FMN-bd"/>
</dbReference>
<feature type="binding site" evidence="5">
    <location>
        <position position="129"/>
    </location>
    <ligand>
        <name>substrate</name>
    </ligand>
</feature>
<evidence type="ECO:0000256" key="5">
    <source>
        <dbReference type="HAMAP-Rule" id="MF_01629"/>
    </source>
</evidence>
<dbReference type="EC" id="1.4.3.5" evidence="5"/>
<evidence type="ECO:0000313" key="9">
    <source>
        <dbReference type="Proteomes" id="UP001549146"/>
    </source>
</evidence>
<accession>A0ABV2LX65</accession>
<name>A0ABV2LX65_9FLAO</name>
<feature type="binding site" evidence="5">
    <location>
        <begin position="193"/>
        <end position="195"/>
    </location>
    <ligand>
        <name>substrate</name>
    </ligand>
</feature>
<evidence type="ECO:0000256" key="3">
    <source>
        <dbReference type="ARBA" id="ARBA00022643"/>
    </source>
</evidence>
<feature type="binding site" evidence="5">
    <location>
        <begin position="78"/>
        <end position="79"/>
    </location>
    <ligand>
        <name>FMN</name>
        <dbReference type="ChEBI" id="CHEBI:58210"/>
    </ligand>
</feature>
<dbReference type="Pfam" id="PF01243">
    <property type="entry name" value="PNPOx_N"/>
    <property type="match status" value="1"/>
</dbReference>
<reference evidence="8 9" key="1">
    <citation type="submission" date="2024-06" db="EMBL/GenBank/DDBJ databases">
        <title>Genomic Encyclopedia of Type Strains, Phase IV (KMG-IV): sequencing the most valuable type-strain genomes for metagenomic binning, comparative biology and taxonomic classification.</title>
        <authorList>
            <person name="Goeker M."/>
        </authorList>
    </citation>
    <scope>NUCLEOTIDE SEQUENCE [LARGE SCALE GENOMIC DNA]</scope>
    <source>
        <strain evidence="8 9">DSM 29388</strain>
    </source>
</reference>
<dbReference type="NCBIfam" id="TIGR00558">
    <property type="entry name" value="pdxH"/>
    <property type="match status" value="1"/>
</dbReference>
<dbReference type="Pfam" id="PF10590">
    <property type="entry name" value="PNP_phzG_C"/>
    <property type="match status" value="1"/>
</dbReference>
<dbReference type="NCBIfam" id="NF004231">
    <property type="entry name" value="PRK05679.1"/>
    <property type="match status" value="1"/>
</dbReference>
<comment type="caution">
    <text evidence="5">Lacks conserved residue(s) required for the propagation of feature annotation.</text>
</comment>
<dbReference type="PROSITE" id="PS01064">
    <property type="entry name" value="PYRIDOX_OXIDASE"/>
    <property type="match status" value="1"/>
</dbReference>
<comment type="cofactor">
    <cofactor evidence="5">
        <name>FMN</name>
        <dbReference type="ChEBI" id="CHEBI:58210"/>
    </cofactor>
    <text evidence="5">Binds 1 FMN per subunit.</text>
</comment>
<feature type="domain" description="Pyridoxamine 5'-phosphate oxidase N-terminal" evidence="6">
    <location>
        <begin position="43"/>
        <end position="147"/>
    </location>
</feature>
<dbReference type="Gene3D" id="2.30.110.10">
    <property type="entry name" value="Electron Transport, Fmn-binding Protein, Chain A"/>
    <property type="match status" value="1"/>
</dbReference>
<dbReference type="PANTHER" id="PTHR10851:SF0">
    <property type="entry name" value="PYRIDOXINE-5'-PHOSPHATE OXIDASE"/>
    <property type="match status" value="1"/>
</dbReference>
<dbReference type="PANTHER" id="PTHR10851">
    <property type="entry name" value="PYRIDOXINE-5-PHOSPHATE OXIDASE"/>
    <property type="match status" value="1"/>
</dbReference>
<dbReference type="InterPro" id="IPR000659">
    <property type="entry name" value="Pyridox_Oxase"/>
</dbReference>
<feature type="binding site" evidence="5">
    <location>
        <position position="85"/>
    </location>
    <ligand>
        <name>FMN</name>
        <dbReference type="ChEBI" id="CHEBI:58210"/>
    </ligand>
</feature>
<dbReference type="PIRSF" id="PIRSF000190">
    <property type="entry name" value="Pyd_amn-ph_oxd"/>
    <property type="match status" value="1"/>
</dbReference>
<keyword evidence="2 5" id="KW-0285">Flavoprotein</keyword>
<feature type="binding site" evidence="5">
    <location>
        <position position="187"/>
    </location>
    <ligand>
        <name>FMN</name>
        <dbReference type="ChEBI" id="CHEBI:58210"/>
    </ligand>
</feature>
<dbReference type="EMBL" id="JBEPMO010000009">
    <property type="protein sequence ID" value="MET3732217.1"/>
    <property type="molecule type" value="Genomic_DNA"/>
</dbReference>
<feature type="binding site" evidence="5">
    <location>
        <position position="197"/>
    </location>
    <ligand>
        <name>FMN</name>
        <dbReference type="ChEBI" id="CHEBI:58210"/>
    </ligand>
</feature>
<evidence type="ECO:0000256" key="4">
    <source>
        <dbReference type="ARBA" id="ARBA00023002"/>
    </source>
</evidence>